<evidence type="ECO:0000256" key="1">
    <source>
        <dbReference type="ARBA" id="ARBA00004123"/>
    </source>
</evidence>
<dbReference type="Pfam" id="PF04189">
    <property type="entry name" value="Gcd10p"/>
    <property type="match status" value="1"/>
</dbReference>
<proteinExistence type="inferred from homology"/>
<dbReference type="GO" id="GO:0008168">
    <property type="term" value="F:methyltransferase activity"/>
    <property type="evidence" value="ECO:0007669"/>
    <property type="project" value="UniProtKB-KW"/>
</dbReference>
<dbReference type="GO" id="GO:0005634">
    <property type="term" value="C:nucleus"/>
    <property type="evidence" value="ECO:0007669"/>
    <property type="project" value="UniProtKB-SubCell"/>
</dbReference>
<dbReference type="InterPro" id="IPR017423">
    <property type="entry name" value="TRM6"/>
</dbReference>
<evidence type="ECO:0000256" key="2">
    <source>
        <dbReference type="ARBA" id="ARBA00008320"/>
    </source>
</evidence>
<evidence type="ECO:0000256" key="7">
    <source>
        <dbReference type="SAM" id="MobiDB-lite"/>
    </source>
</evidence>
<dbReference type="Proteomes" id="UP000076154">
    <property type="component" value="Unassembled WGS sequence"/>
</dbReference>
<dbReference type="GO" id="GO:0030488">
    <property type="term" value="P:tRNA methylation"/>
    <property type="evidence" value="ECO:0007669"/>
    <property type="project" value="InterPro"/>
</dbReference>
<dbReference type="PANTHER" id="PTHR12945">
    <property type="entry name" value="TRANSLATION INITIATION FACTOR EIF3-RELATED"/>
    <property type="match status" value="1"/>
</dbReference>
<gene>
    <name evidence="8" type="primary">TRM6</name>
    <name evidence="8" type="ORF">Hypma_015855</name>
</gene>
<comment type="caution">
    <text evidence="8">The sequence shown here is derived from an EMBL/GenBank/DDBJ whole genome shotgun (WGS) entry which is preliminary data.</text>
</comment>
<comment type="subcellular location">
    <subcellularLocation>
        <location evidence="1">Nucleus</location>
    </subcellularLocation>
</comment>
<dbReference type="PANTHER" id="PTHR12945:SF0">
    <property type="entry name" value="TRNA (ADENINE(58)-N(1))-METHYLTRANSFERASE NON-CATALYTIC SUBUNIT TRM6"/>
    <property type="match status" value="1"/>
</dbReference>
<name>A0A369K6Y8_HYPMA</name>
<evidence type="ECO:0000256" key="5">
    <source>
        <dbReference type="ARBA" id="ARBA00023242"/>
    </source>
</evidence>
<organism evidence="8 9">
    <name type="scientific">Hypsizygus marmoreus</name>
    <name type="common">White beech mushroom</name>
    <name type="synonym">Agaricus marmoreus</name>
    <dbReference type="NCBI Taxonomy" id="39966"/>
    <lineage>
        <taxon>Eukaryota</taxon>
        <taxon>Fungi</taxon>
        <taxon>Dikarya</taxon>
        <taxon>Basidiomycota</taxon>
        <taxon>Agaricomycotina</taxon>
        <taxon>Agaricomycetes</taxon>
        <taxon>Agaricomycetidae</taxon>
        <taxon>Agaricales</taxon>
        <taxon>Tricholomatineae</taxon>
        <taxon>Lyophyllaceae</taxon>
        <taxon>Hypsizygus</taxon>
    </lineage>
</organism>
<dbReference type="InParanoid" id="A0A369K6Y8"/>
<sequence>MPHLKLEVLALDLPTSGLSLTSKPTIMDNHDGSPLPDHDTRAPNIQPGDMVLLKLPNGDIKGVKLEKDSTVSVGRLGYFYANELIGEPCGLTYEMVDKKLKIMPPRTLQEVEDTEATNELINDGEFVQPLTIDEIQKLKLSGVHVSDMIKMQIEQHANYSLKTEYSKEKYKKRKEAKYSKSFTTIEPTLFNVCEYWFNKDQNRIRDIRPDSLSQILNLANIRPGGRYIAVDDASGLVVSGILERLGGEGRLITICDTDSPPAYPVMANMNFRSQITSGVLASLNWATAEEEYTPILPPSDVPTDQIRSERQKSRLNKRKAVTDLLSNTREELFSGEFDGLIVASEYDSWSILEKLVPYVGGSGSIVVHSPHVQILADLQTQMRGDPQYLCPSVTESFLRRYQVLPGRTHPMMMTSGSGGFVLHATKVYDDPSASSVMTHRRPKPKKIHIEEGDTNSAEQTPSVSHETPKDDISIEKSSDAIMVDVGKGQ</sequence>
<accession>A0A369K6Y8</accession>
<comment type="similarity">
    <text evidence="2">Belongs to the TRM6/GCD10 family.</text>
</comment>
<reference evidence="8" key="1">
    <citation type="submission" date="2018-04" db="EMBL/GenBank/DDBJ databases">
        <title>Whole genome sequencing of Hypsizygus marmoreus.</title>
        <authorList>
            <person name="Choi I.-G."/>
            <person name="Min B."/>
            <person name="Kim J.-G."/>
            <person name="Kim S."/>
            <person name="Oh Y.-L."/>
            <person name="Kong W.-S."/>
            <person name="Park H."/>
            <person name="Jeong J."/>
            <person name="Song E.-S."/>
        </authorList>
    </citation>
    <scope>NUCLEOTIDE SEQUENCE [LARGE SCALE GENOMIC DNA]</scope>
    <source>
        <strain evidence="8">51987-8</strain>
    </source>
</reference>
<keyword evidence="5" id="KW-0539">Nucleus</keyword>
<feature type="compositionally biased region" description="Basic and acidic residues" evidence="7">
    <location>
        <begin position="466"/>
        <end position="478"/>
    </location>
</feature>
<keyword evidence="4" id="KW-0819">tRNA processing</keyword>
<evidence type="ECO:0000313" key="9">
    <source>
        <dbReference type="Proteomes" id="UP000076154"/>
    </source>
</evidence>
<dbReference type="AlphaFoldDB" id="A0A369K6Y8"/>
<evidence type="ECO:0000256" key="3">
    <source>
        <dbReference type="ARBA" id="ARBA00021704"/>
    </source>
</evidence>
<dbReference type="GO" id="GO:0031515">
    <property type="term" value="C:tRNA (m1A) methyltransferase complex"/>
    <property type="evidence" value="ECO:0007669"/>
    <property type="project" value="InterPro"/>
</dbReference>
<dbReference type="EMBL" id="LUEZ02000010">
    <property type="protein sequence ID" value="RDB29668.1"/>
    <property type="molecule type" value="Genomic_DNA"/>
</dbReference>
<evidence type="ECO:0000256" key="4">
    <source>
        <dbReference type="ARBA" id="ARBA00022694"/>
    </source>
</evidence>
<protein>
    <recommendedName>
        <fullName evidence="3">tRNA (adenine(58)-N(1))-methyltransferase non-catalytic subunit TRM6</fullName>
    </recommendedName>
    <alternativeName>
        <fullName evidence="6">tRNA(m1A58)-methyltransferase subunit TRM6</fullName>
    </alternativeName>
</protein>
<dbReference type="OrthoDB" id="10254665at2759"/>
<evidence type="ECO:0000313" key="8">
    <source>
        <dbReference type="EMBL" id="RDB29668.1"/>
    </source>
</evidence>
<keyword evidence="9" id="KW-1185">Reference proteome</keyword>
<feature type="compositionally biased region" description="Polar residues" evidence="7">
    <location>
        <begin position="454"/>
        <end position="465"/>
    </location>
</feature>
<evidence type="ECO:0000256" key="6">
    <source>
        <dbReference type="ARBA" id="ARBA00032319"/>
    </source>
</evidence>
<dbReference type="FunCoup" id="A0A369K6Y8">
    <property type="interactions" value="514"/>
</dbReference>
<feature type="region of interest" description="Disordered" evidence="7">
    <location>
        <begin position="432"/>
        <end position="489"/>
    </location>
</feature>
<dbReference type="STRING" id="39966.A0A369K6Y8"/>